<reference evidence="2" key="1">
    <citation type="submission" date="2016-07" db="EMBL/GenBank/DDBJ databases">
        <authorList>
            <person name="Florea S."/>
            <person name="Webb J.S."/>
            <person name="Jaromczyk J."/>
            <person name="Schardl C.L."/>
        </authorList>
    </citation>
    <scope>NUCLEOTIDE SEQUENCE [LARGE SCALE GENOMIC DNA]</scope>
    <source>
        <strain evidence="2">CY1</strain>
    </source>
</reference>
<protein>
    <submittedName>
        <fullName evidence="1">Peptidase</fullName>
    </submittedName>
</protein>
<organism evidence="1 2">
    <name type="scientific">Paenibacillus ferrarius</name>
    <dbReference type="NCBI Taxonomy" id="1469647"/>
    <lineage>
        <taxon>Bacteria</taxon>
        <taxon>Bacillati</taxon>
        <taxon>Bacillota</taxon>
        <taxon>Bacilli</taxon>
        <taxon>Bacillales</taxon>
        <taxon>Paenibacillaceae</taxon>
        <taxon>Paenibacillus</taxon>
    </lineage>
</organism>
<dbReference type="Pfam" id="PF08795">
    <property type="entry name" value="DUF1796"/>
    <property type="match status" value="1"/>
</dbReference>
<dbReference type="InterPro" id="IPR014903">
    <property type="entry name" value="DUF1796"/>
</dbReference>
<name>A0A1V4HAF8_9BACL</name>
<accession>A0A1V4HAF8</accession>
<keyword evidence="2" id="KW-1185">Reference proteome</keyword>
<comment type="caution">
    <text evidence="1">The sequence shown here is derived from an EMBL/GenBank/DDBJ whole genome shotgun (WGS) entry which is preliminary data.</text>
</comment>
<dbReference type="EMBL" id="MBTG01000045">
    <property type="protein sequence ID" value="OPH48669.1"/>
    <property type="molecule type" value="Genomic_DNA"/>
</dbReference>
<gene>
    <name evidence="1" type="ORF">BC351_09465</name>
</gene>
<sequence>MKLADIKGTYDAIFSLGDLCGPSIQLEKHKLRPYSGVLDWMGSHQLSDVNRLLRNRFEGFMELPNLKVLGYASQKIFLVVDEAYNIASNHDFFVARNTADHLATYPEVKAKYDRRVARFLEKTATCSHLLFIRTGGTLEEVRELHAVLSGLVTHHFTILFVEHTKVTGIVETEWPLPGVCSIQLPNDDVLFGNDPLWGQILQGIYLK</sequence>
<proteinExistence type="predicted"/>
<dbReference type="OrthoDB" id="5326008at2"/>
<dbReference type="RefSeq" id="WP_079419264.1">
    <property type="nucleotide sequence ID" value="NZ_MBTG01000045.1"/>
</dbReference>
<dbReference type="AlphaFoldDB" id="A0A1V4HAF8"/>
<evidence type="ECO:0000313" key="2">
    <source>
        <dbReference type="Proteomes" id="UP000190626"/>
    </source>
</evidence>
<dbReference type="STRING" id="1469647.BC351_09465"/>
<dbReference type="Proteomes" id="UP000190626">
    <property type="component" value="Unassembled WGS sequence"/>
</dbReference>
<evidence type="ECO:0000313" key="1">
    <source>
        <dbReference type="EMBL" id="OPH48669.1"/>
    </source>
</evidence>